<feature type="compositionally biased region" description="Polar residues" evidence="1">
    <location>
        <begin position="1004"/>
        <end position="1023"/>
    </location>
</feature>
<dbReference type="AlphaFoldDB" id="A0A4Q9MA72"/>
<evidence type="ECO:0000313" key="2">
    <source>
        <dbReference type="EMBL" id="TBU24080.1"/>
    </source>
</evidence>
<protein>
    <submittedName>
        <fullName evidence="2">Uncharacterized protein</fullName>
    </submittedName>
</protein>
<gene>
    <name evidence="2" type="ORF">BD311DRAFT_742013</name>
</gene>
<dbReference type="EMBL" id="ML143488">
    <property type="protein sequence ID" value="TBU24080.1"/>
    <property type="molecule type" value="Genomic_DNA"/>
</dbReference>
<feature type="compositionally biased region" description="Acidic residues" evidence="1">
    <location>
        <begin position="503"/>
        <end position="524"/>
    </location>
</feature>
<proteinExistence type="predicted"/>
<dbReference type="OrthoDB" id="5429442at2759"/>
<reference evidence="2" key="1">
    <citation type="submission" date="2019-01" db="EMBL/GenBank/DDBJ databases">
        <title>Draft genome sequences of three monokaryotic isolates of the white-rot basidiomycete fungus Dichomitus squalens.</title>
        <authorList>
            <consortium name="DOE Joint Genome Institute"/>
            <person name="Lopez S.C."/>
            <person name="Andreopoulos B."/>
            <person name="Pangilinan J."/>
            <person name="Lipzen A."/>
            <person name="Riley R."/>
            <person name="Ahrendt S."/>
            <person name="Ng V."/>
            <person name="Barry K."/>
            <person name="Daum C."/>
            <person name="Grigoriev I.V."/>
            <person name="Hilden K.S."/>
            <person name="Makela M.R."/>
            <person name="de Vries R.P."/>
        </authorList>
    </citation>
    <scope>NUCLEOTIDE SEQUENCE [LARGE SCALE GENOMIC DNA]</scope>
    <source>
        <strain evidence="2">OM18370.1</strain>
    </source>
</reference>
<feature type="compositionally biased region" description="Gly residues" evidence="1">
    <location>
        <begin position="1044"/>
        <end position="1054"/>
    </location>
</feature>
<accession>A0A4Q9MA72</accession>
<evidence type="ECO:0000256" key="1">
    <source>
        <dbReference type="SAM" id="MobiDB-lite"/>
    </source>
</evidence>
<feature type="region of interest" description="Disordered" evidence="1">
    <location>
        <begin position="495"/>
        <end position="530"/>
    </location>
</feature>
<name>A0A4Q9MA72_9APHY</name>
<feature type="region of interest" description="Disordered" evidence="1">
    <location>
        <begin position="1004"/>
        <end position="1054"/>
    </location>
</feature>
<organism evidence="2">
    <name type="scientific">Dichomitus squalens</name>
    <dbReference type="NCBI Taxonomy" id="114155"/>
    <lineage>
        <taxon>Eukaryota</taxon>
        <taxon>Fungi</taxon>
        <taxon>Dikarya</taxon>
        <taxon>Basidiomycota</taxon>
        <taxon>Agaricomycotina</taxon>
        <taxon>Agaricomycetes</taxon>
        <taxon>Polyporales</taxon>
        <taxon>Polyporaceae</taxon>
        <taxon>Dichomitus</taxon>
    </lineage>
</organism>
<dbReference type="Proteomes" id="UP000292957">
    <property type="component" value="Unassembled WGS sequence"/>
</dbReference>
<sequence>MQAPSNLSDSSDTTQPSSPAALDATLAVRYLNSQLAVNHDNAQFRCKAYEGKHTSEEQRLSYAWAKYVSRQKGDAQVLEFTFEAPQIFFVCDHDAILELKISAVHALSPDKKDQIEELNDFRLSFRITTEKRTILGNDVKVGDHESRIHLLVFDFDHARLLVSEDDEKVRDFNLDRQLASYLKALQVGGHHVLFFPPEFDENDIRSPVRFSLSQNLRDERPPVLENIYGYTVEMINGYLSLLWYTCAFIARQRGTGALWDDVTSLAGYQTWRFPNYAAQWHSSFRFTPPRVTILCAKEVVLHFTLSEVRFYPAKPDLFFPDFVEKETADYTGWEIALIIDISATKTDLRIKPDNARFTSEYSKHSNFTEVDHERAYNLLVDFFVERYFKLVAATRLQYLFHRIREEYSLIRSPTIDNDGSWWTLEQDYRSSISALAATIKHTKMEGFDIVVAISQSSINSQFLRLFRSDEFSRWVRAEKFRVEVKTMSVQLLDSQRSQGGSVAEDDYSDDDDGDDEQTVGDEDFEPKARPPSRHAIVTVHVLEGTLGWLLDENNLDISPCTPYAFGECQLAFEVALLEREVAQEPMQAKHCPRAYEYPAEPVSEASKKFDDTYTLRHIYLDLANAQFSAQYSVLDDDEYGDKEAMLRRMTLAERIKTIYFPTLVERGAHIVATIPIYHPEARASFYRFTDMTFRTYSVETELATLTEEEDTVKRSDQILFVLGMTGNRPLPPVSTFTPSKRWILRGRFSHGLFAISRNTFLTRLHALLARVNAVTTLVSVSSSSRAKNRRGHVVQLWDKHPERKREPCTWKAIGGKDDASATEFEWKYSQDWRLQEEGTLANMNRALAIHCTTHNRLELPDVSALSDGSLVIKVSGELHLRMQDARNNESWSTESTANWSVTISIKTSTKGNVEVDIDGVDHIRATPAKTTRRGNASIPEVQQILQKHLPKRKDFESVLRELQELQGDWKYYFPAANWFTLCTPMFNLDGDLLFELRRSQTVPHRQSSDTFLVSPTSPNASSNDLREGPQGGNEGEETSDGSESGNGGSTGEAS</sequence>